<sequence>MQKLYEFGATLQFGLVEAIDAGRHMLKVNIPALENMHTDWLPMLTAAAGGNCFYSLPDVGELVACILDARGESGVVLGALYNQNDTAPAQSNDMWVKQFSNGTVISHDRKSGEVCVQTSGTVVVEADTVLIKASDITLDAPSTTATGSLLVQGKLTYQGGMAGSGGGSAAASIAGTIKVKGGDVVADGKSLKSHTHPDLTSGGHTGTPD</sequence>
<evidence type="ECO:0000313" key="4">
    <source>
        <dbReference type="Proteomes" id="UP000027170"/>
    </source>
</evidence>
<dbReference type="InterPro" id="IPR037026">
    <property type="entry name" value="Vgr_OB-fold_dom_sf"/>
</dbReference>
<dbReference type="NCBIfam" id="TIGR01644">
    <property type="entry name" value="phage_P2_V"/>
    <property type="match status" value="1"/>
</dbReference>
<keyword evidence="4" id="KW-1185">Reference proteome</keyword>
<dbReference type="InterPro" id="IPR013046">
    <property type="entry name" value="GpV/Gp45"/>
</dbReference>
<dbReference type="Pfam" id="PF18715">
    <property type="entry name" value="Phage_spike"/>
    <property type="match status" value="1"/>
</dbReference>
<feature type="region of interest" description="Disordered" evidence="1">
    <location>
        <begin position="188"/>
        <end position="209"/>
    </location>
</feature>
<gene>
    <name evidence="3" type="ORF">SALWKB29_1192</name>
</gene>
<organism evidence="3 4">
    <name type="scientific">Snodgrassella communis</name>
    <dbReference type="NCBI Taxonomy" id="2946699"/>
    <lineage>
        <taxon>Bacteria</taxon>
        <taxon>Pseudomonadati</taxon>
        <taxon>Pseudomonadota</taxon>
        <taxon>Betaproteobacteria</taxon>
        <taxon>Neisseriales</taxon>
        <taxon>Neisseriaceae</taxon>
        <taxon>Snodgrassella</taxon>
    </lineage>
</organism>
<proteinExistence type="predicted"/>
<name>A0A066TRT3_9NEIS</name>
<evidence type="ECO:0000256" key="1">
    <source>
        <dbReference type="SAM" id="MobiDB-lite"/>
    </source>
</evidence>
<dbReference type="Gene3D" id="6.20.150.10">
    <property type="match status" value="1"/>
</dbReference>
<dbReference type="OrthoDB" id="4931325at2"/>
<reference evidence="3 4" key="1">
    <citation type="submission" date="2014-03" db="EMBL/GenBank/DDBJ databases">
        <title>The genomes of two eusocial bee gut symbionts.</title>
        <authorList>
            <person name="Kwong W.K."/>
            <person name="Engel P."/>
            <person name="Koch H."/>
            <person name="Moran N.A."/>
        </authorList>
    </citation>
    <scope>NUCLEOTIDE SEQUENCE [LARGE SCALE GENOMIC DNA]</scope>
    <source>
        <strain evidence="4">wkB29</strain>
    </source>
</reference>
<dbReference type="AlphaFoldDB" id="A0A066TRT3"/>
<dbReference type="InterPro" id="IPR040629">
    <property type="entry name" value="Phage_spike"/>
</dbReference>
<comment type="caution">
    <text evidence="3">The sequence shown here is derived from an EMBL/GenBank/DDBJ whole genome shotgun (WGS) entry which is preliminary data.</text>
</comment>
<protein>
    <submittedName>
        <fullName evidence="3">Lower baseplate protein</fullName>
    </submittedName>
</protein>
<evidence type="ECO:0000313" key="3">
    <source>
        <dbReference type="EMBL" id="KDN14733.1"/>
    </source>
</evidence>
<dbReference type="eggNOG" id="COG4540">
    <property type="taxonomic scope" value="Bacteria"/>
</dbReference>
<dbReference type="Gene3D" id="2.40.50.230">
    <property type="entry name" value="Gp5 N-terminal domain"/>
    <property type="match status" value="1"/>
</dbReference>
<evidence type="ECO:0000259" key="2">
    <source>
        <dbReference type="Pfam" id="PF18715"/>
    </source>
</evidence>
<feature type="domain" description="Phage spike trimer" evidence="2">
    <location>
        <begin position="126"/>
        <end position="166"/>
    </location>
</feature>
<dbReference type="RefSeq" id="WP_037407656.1">
    <property type="nucleotide sequence ID" value="NZ_JFZV01000005.1"/>
</dbReference>
<dbReference type="EMBL" id="JFZV01000005">
    <property type="protein sequence ID" value="KDN14733.1"/>
    <property type="molecule type" value="Genomic_DNA"/>
</dbReference>
<dbReference type="Proteomes" id="UP000027170">
    <property type="component" value="Unassembled WGS sequence"/>
</dbReference>
<accession>A0A066TRT3</accession>